<sequence>MSTYQDKKNENSERLADEIRTKEDRVRQLLIEKQLDGIIIGKNHNFAWLTGGGNNRIVNNRETGASELLITKQDKYILTNNLEKNRLREEEVFKQDFTFLSRKWYQNKSLGNLIAGLKLGSDIATKGVEYIGDELARLRYSLLESELERYKELGREVTNMLFEVCQQLKRGVKESEVAGMVAQAVWEIGAYPVSLLVAADERISKYSHPQPTAKEANNRVMISLAVERKGLTVSLTRMVSFQSLSYQLSEQLYHLLEIENIYLEGTKVEQETGELFSKVVNKYKELGYNTEWEFNDHGGALGYKARDYIVTEDSEEEVQVNQPFAWTPTLPGLKLEDTIVATETGPELITYSEEWPMQEYNGWQRPEILIL</sequence>
<dbReference type="Gene3D" id="3.90.230.10">
    <property type="entry name" value="Creatinase/methionine aminopeptidase superfamily"/>
    <property type="match status" value="1"/>
</dbReference>
<dbReference type="AlphaFoldDB" id="A0A1T4KIK7"/>
<keyword evidence="5" id="KW-1185">Reference proteome</keyword>
<keyword evidence="4" id="KW-0645">Protease</keyword>
<dbReference type="InterPro" id="IPR000587">
    <property type="entry name" value="Creatinase_N"/>
</dbReference>
<gene>
    <name evidence="4" type="ORF">SAMN02745118_00795</name>
</gene>
<dbReference type="InterPro" id="IPR029149">
    <property type="entry name" value="Creatin/AminoP/Spt16_N"/>
</dbReference>
<feature type="domain" description="Peptidase M24" evidence="2">
    <location>
        <begin position="150"/>
        <end position="343"/>
    </location>
</feature>
<keyword evidence="4" id="KW-0031">Aminopeptidase</keyword>
<dbReference type="InterPro" id="IPR050659">
    <property type="entry name" value="Peptidase_M24B"/>
</dbReference>
<dbReference type="CDD" id="cd01066">
    <property type="entry name" value="APP_MetAP"/>
    <property type="match status" value="1"/>
</dbReference>
<evidence type="ECO:0000313" key="4">
    <source>
        <dbReference type="EMBL" id="SJZ42244.1"/>
    </source>
</evidence>
<dbReference type="GO" id="GO:0004177">
    <property type="term" value="F:aminopeptidase activity"/>
    <property type="evidence" value="ECO:0007669"/>
    <property type="project" value="UniProtKB-KW"/>
</dbReference>
<dbReference type="EMBL" id="FUWM01000006">
    <property type="protein sequence ID" value="SJZ42244.1"/>
    <property type="molecule type" value="Genomic_DNA"/>
</dbReference>
<keyword evidence="4" id="KW-0378">Hydrolase</keyword>
<evidence type="ECO:0000313" key="5">
    <source>
        <dbReference type="Proteomes" id="UP000190625"/>
    </source>
</evidence>
<dbReference type="InterPro" id="IPR000994">
    <property type="entry name" value="Pept_M24"/>
</dbReference>
<reference evidence="5" key="1">
    <citation type="submission" date="2017-02" db="EMBL/GenBank/DDBJ databases">
        <authorList>
            <person name="Varghese N."/>
            <person name="Submissions S."/>
        </authorList>
    </citation>
    <scope>NUCLEOTIDE SEQUENCE [LARGE SCALE GENOMIC DNA]</scope>
    <source>
        <strain evidence="5">ATCC BAA-73</strain>
    </source>
</reference>
<feature type="domain" description="Creatinase N-terminal" evidence="3">
    <location>
        <begin position="24"/>
        <end position="136"/>
    </location>
</feature>
<dbReference type="SUPFAM" id="SSF55920">
    <property type="entry name" value="Creatinase/aminopeptidase"/>
    <property type="match status" value="1"/>
</dbReference>
<dbReference type="PANTHER" id="PTHR46112">
    <property type="entry name" value="AMINOPEPTIDASE"/>
    <property type="match status" value="1"/>
</dbReference>
<dbReference type="InterPro" id="IPR036005">
    <property type="entry name" value="Creatinase/aminopeptidase-like"/>
</dbReference>
<evidence type="ECO:0000259" key="3">
    <source>
        <dbReference type="Pfam" id="PF01321"/>
    </source>
</evidence>
<dbReference type="Pfam" id="PF00557">
    <property type="entry name" value="Peptidase_M24"/>
    <property type="match status" value="1"/>
</dbReference>
<protein>
    <submittedName>
        <fullName evidence="4">Xaa-Pro aminopeptidase</fullName>
    </submittedName>
</protein>
<dbReference type="Pfam" id="PF01321">
    <property type="entry name" value="Creatinase_N"/>
    <property type="match status" value="1"/>
</dbReference>
<dbReference type="SUPFAM" id="SSF53092">
    <property type="entry name" value="Creatinase/prolidase N-terminal domain"/>
    <property type="match status" value="1"/>
</dbReference>
<evidence type="ECO:0000259" key="2">
    <source>
        <dbReference type="Pfam" id="PF00557"/>
    </source>
</evidence>
<dbReference type="OrthoDB" id="4850044at2"/>
<dbReference type="STRING" id="142842.SAMN02745118_00795"/>
<name>A0A1T4KIK7_9FIRM</name>
<evidence type="ECO:0000256" key="1">
    <source>
        <dbReference type="SAM" id="Coils"/>
    </source>
</evidence>
<keyword evidence="1" id="KW-0175">Coiled coil</keyword>
<dbReference type="Proteomes" id="UP000190625">
    <property type="component" value="Unassembled WGS sequence"/>
</dbReference>
<proteinExistence type="predicted"/>
<accession>A0A1T4KIK7</accession>
<dbReference type="RefSeq" id="WP_078809289.1">
    <property type="nucleotide sequence ID" value="NZ_FUWM01000006.1"/>
</dbReference>
<dbReference type="PANTHER" id="PTHR46112:SF3">
    <property type="entry name" value="AMINOPEPTIDASE YPDF"/>
    <property type="match status" value="1"/>
</dbReference>
<organism evidence="4 5">
    <name type="scientific">Selenihalanaerobacter shriftii</name>
    <dbReference type="NCBI Taxonomy" id="142842"/>
    <lineage>
        <taxon>Bacteria</taxon>
        <taxon>Bacillati</taxon>
        <taxon>Bacillota</taxon>
        <taxon>Clostridia</taxon>
        <taxon>Halanaerobiales</taxon>
        <taxon>Halobacteroidaceae</taxon>
        <taxon>Selenihalanaerobacter</taxon>
    </lineage>
</organism>
<feature type="coiled-coil region" evidence="1">
    <location>
        <begin position="5"/>
        <end position="32"/>
    </location>
</feature>